<dbReference type="OrthoDB" id="9807946at2"/>
<protein>
    <submittedName>
        <fullName evidence="5">Pyridine nucleotide-disulphide oxidoreductase</fullName>
    </submittedName>
</protein>
<dbReference type="GO" id="GO:0016491">
    <property type="term" value="F:oxidoreductase activity"/>
    <property type="evidence" value="ECO:0007669"/>
    <property type="project" value="InterPro"/>
</dbReference>
<organism evidence="5 6">
    <name type="scientific">Eubacterium aggregans</name>
    <dbReference type="NCBI Taxonomy" id="81409"/>
    <lineage>
        <taxon>Bacteria</taxon>
        <taxon>Bacillati</taxon>
        <taxon>Bacillota</taxon>
        <taxon>Clostridia</taxon>
        <taxon>Eubacteriales</taxon>
        <taxon>Eubacteriaceae</taxon>
        <taxon>Eubacterium</taxon>
    </lineage>
</organism>
<dbReference type="RefSeq" id="WP_090309499.1">
    <property type="nucleotide sequence ID" value="NZ_FNRK01000031.1"/>
</dbReference>
<name>A0A1H4E2Q4_9FIRM</name>
<gene>
    <name evidence="5" type="ORF">SAMN04515656_13120</name>
</gene>
<dbReference type="Gene3D" id="3.50.50.60">
    <property type="entry name" value="FAD/NAD(P)-binding domain"/>
    <property type="match status" value="2"/>
</dbReference>
<accession>A0A1H4E2Q4</accession>
<keyword evidence="3" id="KW-0274">FAD</keyword>
<keyword evidence="2" id="KW-0285">Flavoprotein</keyword>
<evidence type="ECO:0000256" key="3">
    <source>
        <dbReference type="ARBA" id="ARBA00022827"/>
    </source>
</evidence>
<dbReference type="Gene3D" id="3.30.390.30">
    <property type="match status" value="1"/>
</dbReference>
<evidence type="ECO:0000259" key="4">
    <source>
        <dbReference type="Pfam" id="PF07992"/>
    </source>
</evidence>
<reference evidence="5 6" key="1">
    <citation type="submission" date="2016-10" db="EMBL/GenBank/DDBJ databases">
        <authorList>
            <person name="de Groot N.N."/>
        </authorList>
    </citation>
    <scope>NUCLEOTIDE SEQUENCE [LARGE SCALE GENOMIC DNA]</scope>
    <source>
        <strain evidence="5 6">SR12</strain>
    </source>
</reference>
<dbReference type="Pfam" id="PF07992">
    <property type="entry name" value="Pyr_redox_2"/>
    <property type="match status" value="1"/>
</dbReference>
<dbReference type="InterPro" id="IPR036188">
    <property type="entry name" value="FAD/NAD-bd_sf"/>
</dbReference>
<keyword evidence="6" id="KW-1185">Reference proteome</keyword>
<dbReference type="PRINTS" id="PR00368">
    <property type="entry name" value="FADPNR"/>
</dbReference>
<sequence>MAETHTKYLIIGNATAAVGGITGIRTVDPAGSITVISGEDRHVYSRPLISYFLEGRVEKENTRYRDLDFYEKNDVTVEYGVMATAVDAKRKIVTLTGGRTISYEKLLVATGSRPFVPPIKGRDSAKNTFTFTTMDDAEGIAKILTPESQVVILGAGLIGLKAAEALVDQCGGITVVDLADRVLPSVLDAECAARYADYLEGLGMALRLGTSITAIGDGDVTLSDGDTLAYDILILAVGTRPESGLVDEAGGEVQRGIVTDSKQTTTLLDVYAAGDCTQSTDCSSQTEKNMAILPNAYLQGEVAGINMAGGEAEYTRAFPVNAMGIKGYYMLTAGSTLGEPVVVEATGTLKKFYIQDDCLVGFIILGDCDRGGIYTELIRNQTPLSETDWAMLMEAPQLAAFAKNIRKADLAEAH</sequence>
<dbReference type="AlphaFoldDB" id="A0A1H4E2Q4"/>
<dbReference type="SUPFAM" id="SSF51905">
    <property type="entry name" value="FAD/NAD(P)-binding domain"/>
    <property type="match status" value="2"/>
</dbReference>
<dbReference type="InterPro" id="IPR016156">
    <property type="entry name" value="FAD/NAD-linked_Rdtase_dimer_sf"/>
</dbReference>
<dbReference type="Proteomes" id="UP000199394">
    <property type="component" value="Unassembled WGS sequence"/>
</dbReference>
<dbReference type="PANTHER" id="PTHR43429:SF3">
    <property type="entry name" value="NITRITE REDUCTASE [NAD(P)H]"/>
    <property type="match status" value="1"/>
</dbReference>
<evidence type="ECO:0000313" key="6">
    <source>
        <dbReference type="Proteomes" id="UP000199394"/>
    </source>
</evidence>
<dbReference type="STRING" id="81409.SAMN04515656_13120"/>
<proteinExistence type="predicted"/>
<evidence type="ECO:0000313" key="5">
    <source>
        <dbReference type="EMBL" id="SEA79303.1"/>
    </source>
</evidence>
<comment type="cofactor">
    <cofactor evidence="1">
        <name>FAD</name>
        <dbReference type="ChEBI" id="CHEBI:57692"/>
    </cofactor>
</comment>
<dbReference type="EMBL" id="FNRK01000031">
    <property type="protein sequence ID" value="SEA79303.1"/>
    <property type="molecule type" value="Genomic_DNA"/>
</dbReference>
<dbReference type="PANTHER" id="PTHR43429">
    <property type="entry name" value="PYRIDINE NUCLEOTIDE-DISULFIDE OXIDOREDUCTASE DOMAIN-CONTAINING"/>
    <property type="match status" value="1"/>
</dbReference>
<dbReference type="PRINTS" id="PR00411">
    <property type="entry name" value="PNDRDTASEI"/>
</dbReference>
<dbReference type="InterPro" id="IPR023753">
    <property type="entry name" value="FAD/NAD-binding_dom"/>
</dbReference>
<evidence type="ECO:0000256" key="2">
    <source>
        <dbReference type="ARBA" id="ARBA00022630"/>
    </source>
</evidence>
<feature type="domain" description="FAD/NAD(P)-binding" evidence="4">
    <location>
        <begin position="7"/>
        <end position="300"/>
    </location>
</feature>
<evidence type="ECO:0000256" key="1">
    <source>
        <dbReference type="ARBA" id="ARBA00001974"/>
    </source>
</evidence>
<dbReference type="InterPro" id="IPR050260">
    <property type="entry name" value="FAD-bd_OxRdtase"/>
</dbReference>